<organism evidence="3 4">
    <name type="scientific">Botryotinia calthae</name>
    <dbReference type="NCBI Taxonomy" id="38488"/>
    <lineage>
        <taxon>Eukaryota</taxon>
        <taxon>Fungi</taxon>
        <taxon>Dikarya</taxon>
        <taxon>Ascomycota</taxon>
        <taxon>Pezizomycotina</taxon>
        <taxon>Leotiomycetes</taxon>
        <taxon>Helotiales</taxon>
        <taxon>Sclerotiniaceae</taxon>
        <taxon>Botryotinia</taxon>
    </lineage>
</organism>
<feature type="compositionally biased region" description="Polar residues" evidence="1">
    <location>
        <begin position="85"/>
        <end position="94"/>
    </location>
</feature>
<feature type="compositionally biased region" description="Basic residues" evidence="1">
    <location>
        <begin position="396"/>
        <end position="413"/>
    </location>
</feature>
<accession>A0A4Y8D4A6</accession>
<dbReference type="Pfam" id="PF20233">
    <property type="entry name" value="DUF6590"/>
    <property type="match status" value="1"/>
</dbReference>
<protein>
    <recommendedName>
        <fullName evidence="2">DUF6590 domain-containing protein</fullName>
    </recommendedName>
</protein>
<dbReference type="InterPro" id="IPR046497">
    <property type="entry name" value="DUF6590"/>
</dbReference>
<reference evidence="3 4" key="1">
    <citation type="submission" date="2017-11" db="EMBL/GenBank/DDBJ databases">
        <title>Comparative genomics of Botrytis spp.</title>
        <authorList>
            <person name="Valero-Jimenez C.A."/>
            <person name="Tapia P."/>
            <person name="Veloso J."/>
            <person name="Silva-Moreno E."/>
            <person name="Staats M."/>
            <person name="Valdes J.H."/>
            <person name="Van Kan J.A.L."/>
        </authorList>
    </citation>
    <scope>NUCLEOTIDE SEQUENCE [LARGE SCALE GENOMIC DNA]</scope>
    <source>
        <strain evidence="3 4">MUCL2830</strain>
    </source>
</reference>
<gene>
    <name evidence="3" type="ORF">BOTCAL_0158g00070</name>
</gene>
<feature type="region of interest" description="Disordered" evidence="1">
    <location>
        <begin position="385"/>
        <end position="413"/>
    </location>
</feature>
<name>A0A4Y8D4A6_9HELO</name>
<dbReference type="EMBL" id="PHWZ01000158">
    <property type="protein sequence ID" value="TEY62712.1"/>
    <property type="molecule type" value="Genomic_DNA"/>
</dbReference>
<proteinExistence type="predicted"/>
<feature type="region of interest" description="Disordered" evidence="1">
    <location>
        <begin position="134"/>
        <end position="153"/>
    </location>
</feature>
<dbReference type="AlphaFoldDB" id="A0A4Y8D4A6"/>
<evidence type="ECO:0000256" key="1">
    <source>
        <dbReference type="SAM" id="MobiDB-lite"/>
    </source>
</evidence>
<dbReference type="Proteomes" id="UP000297299">
    <property type="component" value="Unassembled WGS sequence"/>
</dbReference>
<evidence type="ECO:0000313" key="4">
    <source>
        <dbReference type="Proteomes" id="UP000297299"/>
    </source>
</evidence>
<sequence length="413" mass="46337">MAYHASQGNGSDQSTPWSEWFWDPNHSFWFTYRLNAGGAKEYNYHHSDRPEDQAATPRTPGLTDQSITSDQQSTYSSPSTSTDPNAYTISQANDYNDFDHNATPRPFYAAPVPVHGYYNPPDSVQNYDAAFTDHSNSTLPSEYPSSSNVPSQPNAEVALSSIDATTRGLDNMSLSTPHILPPGMIASHILLRTFSDKSKGAFEPEVNRAIIDAKHIFKEPNTGNAETLDPRYTLYGGFRRQDDFWKVGRVFMMLWTEPAQPKVPVTGGTRDGSHFSTTFLGEQAYRQATLKPNLSAPYRHTIIHTTPHAPEEHSYVANGQPVYENLVLDPIQVESERSHEPEGSLHPLSRLNYSKVYSVEHYVRVLNIGMVAATSIDTFLRQSGWSQGDQTVRSQRSSRRIPGHSSRNRRNRD</sequence>
<feature type="compositionally biased region" description="Polar residues" evidence="1">
    <location>
        <begin position="385"/>
        <end position="395"/>
    </location>
</feature>
<evidence type="ECO:0000259" key="2">
    <source>
        <dbReference type="Pfam" id="PF20233"/>
    </source>
</evidence>
<feature type="compositionally biased region" description="Low complexity" evidence="1">
    <location>
        <begin position="68"/>
        <end position="84"/>
    </location>
</feature>
<keyword evidence="4" id="KW-1185">Reference proteome</keyword>
<comment type="caution">
    <text evidence="3">The sequence shown here is derived from an EMBL/GenBank/DDBJ whole genome shotgun (WGS) entry which is preliminary data.</text>
</comment>
<dbReference type="STRING" id="38488.A0A4Y8D4A6"/>
<feature type="region of interest" description="Disordered" evidence="1">
    <location>
        <begin position="43"/>
        <end position="100"/>
    </location>
</feature>
<evidence type="ECO:0000313" key="3">
    <source>
        <dbReference type="EMBL" id="TEY62712.1"/>
    </source>
</evidence>
<feature type="domain" description="DUF6590" evidence="2">
    <location>
        <begin position="286"/>
        <end position="380"/>
    </location>
</feature>
<dbReference type="OrthoDB" id="3559580at2759"/>
<feature type="compositionally biased region" description="Basic and acidic residues" evidence="1">
    <location>
        <begin position="43"/>
        <end position="52"/>
    </location>
</feature>